<dbReference type="KEGG" id="kme:H0A61_02497"/>
<dbReference type="AlphaFoldDB" id="A0A8A0RNX9"/>
<dbReference type="EMBL" id="CP059066">
    <property type="protein sequence ID" value="QSQ10105.1"/>
    <property type="molecule type" value="Genomic_DNA"/>
</dbReference>
<reference evidence="1" key="1">
    <citation type="submission" date="2020-07" db="EMBL/GenBank/DDBJ databases">
        <title>Koleobacter methoxysyntrophicus gen. nov., sp. nov., a novel anaerobic bacterium isolated from deep subsurface oil field and proposal of Koleobacterales ord. nov. in the phylum Firmicutes.</title>
        <authorList>
            <person name="Sakamoto S."/>
            <person name="Tamaki H."/>
        </authorList>
    </citation>
    <scope>NUCLEOTIDE SEQUENCE</scope>
    <source>
        <strain evidence="1">NRmbB1</strain>
    </source>
</reference>
<gene>
    <name evidence="1" type="ORF">H0A61_02497</name>
</gene>
<sequence>MIIEKLWDCRCLNKEENCPCILAVLNTCPYCDFLKGNELCNCNWEGYCPLLKLKWEDIKDLSRGDNRLEILKKVFISKNCLMVVVKIPELSNLDINPGNSINIYGEKDGMLYELKGIVLNSLVPYSTIAIGFDVSNPNNRIILDNFCIKSFKKKNLNWIKID</sequence>
<organism evidence="1 2">
    <name type="scientific">Koleobacter methoxysyntrophicus</name>
    <dbReference type="NCBI Taxonomy" id="2751313"/>
    <lineage>
        <taxon>Bacteria</taxon>
        <taxon>Bacillati</taxon>
        <taxon>Bacillota</taxon>
        <taxon>Clostridia</taxon>
        <taxon>Koleobacterales</taxon>
        <taxon>Koleobacteraceae</taxon>
        <taxon>Koleobacter</taxon>
    </lineage>
</organism>
<dbReference type="RefSeq" id="WP_206707424.1">
    <property type="nucleotide sequence ID" value="NZ_CP059066.1"/>
</dbReference>
<evidence type="ECO:0000313" key="2">
    <source>
        <dbReference type="Proteomes" id="UP000662904"/>
    </source>
</evidence>
<evidence type="ECO:0000313" key="1">
    <source>
        <dbReference type="EMBL" id="QSQ10105.1"/>
    </source>
</evidence>
<accession>A0A8A0RNX9</accession>
<keyword evidence="2" id="KW-1185">Reference proteome</keyword>
<protein>
    <submittedName>
        <fullName evidence="1">Uncharacterized protein</fullName>
    </submittedName>
</protein>
<dbReference type="Proteomes" id="UP000662904">
    <property type="component" value="Chromosome"/>
</dbReference>
<proteinExistence type="predicted"/>
<name>A0A8A0RNX9_9FIRM</name>